<accession>A0A3N0J2I2</accession>
<evidence type="ECO:0000313" key="4">
    <source>
        <dbReference type="Proteomes" id="UP000253817"/>
    </source>
</evidence>
<dbReference type="RefSeq" id="WP_114544895.1">
    <property type="nucleotide sequence ID" value="NZ_PPTT01000002.1"/>
</dbReference>
<dbReference type="PROSITE" id="PS51318">
    <property type="entry name" value="TAT"/>
    <property type="match status" value="1"/>
</dbReference>
<dbReference type="EMBL" id="QICC01000001">
    <property type="protein sequence ID" value="RNM43405.1"/>
    <property type="molecule type" value="Genomic_DNA"/>
</dbReference>
<dbReference type="EMBL" id="PPTT01000002">
    <property type="protein sequence ID" value="RDB71388.1"/>
    <property type="molecule type" value="Genomic_DNA"/>
</dbReference>
<dbReference type="OrthoDB" id="3173719at2"/>
<evidence type="ECO:0000313" key="3">
    <source>
        <dbReference type="EMBL" id="RNM43405.1"/>
    </source>
</evidence>
<reference evidence="2 4" key="1">
    <citation type="journal article" date="2018" name="Elife">
        <title>Discovery and characterization of a prevalent human gut bacterial enzyme sufficient for the inactivation of a family of plant toxins.</title>
        <authorList>
            <person name="Koppel N."/>
            <person name="Bisanz J.E."/>
            <person name="Pandelia M.E."/>
            <person name="Turnbaugh P.J."/>
            <person name="Balskus E.P."/>
        </authorList>
    </citation>
    <scope>NUCLEOTIDE SEQUENCE [LARGE SCALE GENOMIC DNA]</scope>
    <source>
        <strain evidence="2 4">DSM 16107</strain>
    </source>
</reference>
<dbReference type="PROSITE" id="PS51257">
    <property type="entry name" value="PROKAR_LIPOPROTEIN"/>
    <property type="match status" value="1"/>
</dbReference>
<dbReference type="InterPro" id="IPR036280">
    <property type="entry name" value="Multihaem_cyt_sf"/>
</dbReference>
<keyword evidence="4" id="KW-1185">Reference proteome</keyword>
<dbReference type="SUPFAM" id="SSF48695">
    <property type="entry name" value="Multiheme cytochromes"/>
    <property type="match status" value="1"/>
</dbReference>
<sequence length="208" mass="20655">MTARSRRRAAVGAALALVLAGAAGCAPQQGAEPGAAGDAGSADAGASAVEVAWSADAACESCHEAEAAARTDATSLHAAHADEACLTCHDDEAGLTAAHATYTSGTPATKLKKTDVARSSCLASGCHDQAALVDATAESTVLTDTKGTVANPHDLPAHKDHDEGVTCASCHAMHGEGTADAAAVEQASQAACLSCHHASVYECHTCHT</sequence>
<dbReference type="Proteomes" id="UP000253817">
    <property type="component" value="Unassembled WGS sequence"/>
</dbReference>
<comment type="caution">
    <text evidence="3">The sequence shown here is derived from an EMBL/GenBank/DDBJ whole genome shotgun (WGS) entry which is preliminary data.</text>
</comment>
<protein>
    <submittedName>
        <fullName evidence="3">Uncharacterized protein</fullName>
    </submittedName>
</protein>
<dbReference type="Proteomes" id="UP000270112">
    <property type="component" value="Unassembled WGS sequence"/>
</dbReference>
<dbReference type="InterPro" id="IPR006311">
    <property type="entry name" value="TAT_signal"/>
</dbReference>
<evidence type="ECO:0000313" key="2">
    <source>
        <dbReference type="EMBL" id="RDB71388.1"/>
    </source>
</evidence>
<reference evidence="5" key="2">
    <citation type="submission" date="2018-05" db="EMBL/GenBank/DDBJ databases">
        <title>Genome Sequencing of selected type strains of the family Eggerthellaceae.</title>
        <authorList>
            <person name="Danylec N."/>
            <person name="Stoll D.A."/>
            <person name="Doetsch A."/>
            <person name="Huch M."/>
        </authorList>
    </citation>
    <scope>NUCLEOTIDE SEQUENCE [LARGE SCALE GENOMIC DNA]</scope>
    <source>
        <strain evidence="5">DSM 16107</strain>
    </source>
</reference>
<gene>
    <name evidence="2" type="ORF">C1876_01140</name>
    <name evidence="3" type="ORF">DMP09_00500</name>
</gene>
<organism evidence="3 5">
    <name type="scientific">Eggerthella sinensis</name>
    <dbReference type="NCBI Taxonomy" id="242230"/>
    <lineage>
        <taxon>Bacteria</taxon>
        <taxon>Bacillati</taxon>
        <taxon>Actinomycetota</taxon>
        <taxon>Coriobacteriia</taxon>
        <taxon>Eggerthellales</taxon>
        <taxon>Eggerthellaceae</taxon>
        <taxon>Eggerthella</taxon>
    </lineage>
</organism>
<dbReference type="AlphaFoldDB" id="A0A3N0J2I2"/>
<evidence type="ECO:0000313" key="5">
    <source>
        <dbReference type="Proteomes" id="UP000270112"/>
    </source>
</evidence>
<feature type="signal peptide" evidence="1">
    <location>
        <begin position="1"/>
        <end position="31"/>
    </location>
</feature>
<proteinExistence type="predicted"/>
<reference evidence="3" key="3">
    <citation type="journal article" date="2019" name="Microbiol. Resour. Announc.">
        <title>Draft Genome Sequences of Type Strains of Gordonibacter faecihominis, Paraeggerthella hongkongensis, Parvibacter caecicola,Slackia equolifaciens, Slackia faecicanis, and Slackia isoflavoniconvertens.</title>
        <authorList>
            <person name="Danylec N."/>
            <person name="Stoll D.A."/>
            <person name="Dotsch A."/>
            <person name="Huch M."/>
        </authorList>
    </citation>
    <scope>NUCLEOTIDE SEQUENCE</scope>
    <source>
        <strain evidence="3">DSM 16107</strain>
    </source>
</reference>
<evidence type="ECO:0000256" key="1">
    <source>
        <dbReference type="SAM" id="SignalP"/>
    </source>
</evidence>
<name>A0A3N0J2I2_9ACTN</name>
<feature type="chain" id="PRO_5039406502" evidence="1">
    <location>
        <begin position="32"/>
        <end position="208"/>
    </location>
</feature>
<keyword evidence="1" id="KW-0732">Signal</keyword>